<name>A0A816QXJ0_BRANA</name>
<dbReference type="PANTHER" id="PTHR43840">
    <property type="entry name" value="MITOCHONDRIAL METAL TRANSPORTER 1-RELATED"/>
    <property type="match status" value="1"/>
</dbReference>
<evidence type="ECO:0000313" key="2">
    <source>
        <dbReference type="EMBL" id="CAF2065489.1"/>
    </source>
</evidence>
<organism evidence="2">
    <name type="scientific">Brassica napus</name>
    <name type="common">Rape</name>
    <dbReference type="NCBI Taxonomy" id="3708"/>
    <lineage>
        <taxon>Eukaryota</taxon>
        <taxon>Viridiplantae</taxon>
        <taxon>Streptophyta</taxon>
        <taxon>Embryophyta</taxon>
        <taxon>Tracheophyta</taxon>
        <taxon>Spermatophyta</taxon>
        <taxon>Magnoliopsida</taxon>
        <taxon>eudicotyledons</taxon>
        <taxon>Gunneridae</taxon>
        <taxon>Pentapetalae</taxon>
        <taxon>rosids</taxon>
        <taxon>malvids</taxon>
        <taxon>Brassicales</taxon>
        <taxon>Brassicaceae</taxon>
        <taxon>Brassiceae</taxon>
        <taxon>Brassica</taxon>
    </lineage>
</organism>
<reference evidence="3 4" key="2">
    <citation type="submission" date="2021-05" db="EMBL/GenBank/DDBJ databases">
        <title>Genome Assembly of Synthetic Allotetraploid Brassica napus Reveals Homoeologous Exchanges between Subgenomes.</title>
        <authorList>
            <person name="Davis J.T."/>
        </authorList>
    </citation>
    <scope>NUCLEOTIDE SEQUENCE [LARGE SCALE GENOMIC DNA]</scope>
    <source>
        <strain evidence="4">cv. Da-Ae</strain>
        <tissue evidence="3">Seedling</tissue>
    </source>
</reference>
<dbReference type="PANTHER" id="PTHR43840:SF2">
    <property type="entry name" value="METAL TOLERANCE PROTEIN 9"/>
    <property type="match status" value="1"/>
</dbReference>
<evidence type="ECO:0000313" key="3">
    <source>
        <dbReference type="EMBL" id="KAH0876142.1"/>
    </source>
</evidence>
<proteinExistence type="predicted"/>
<keyword evidence="1" id="KW-0813">Transport</keyword>
<gene>
    <name evidence="2" type="ORF">DARMORV10_C06P51800.1</name>
    <name evidence="3" type="ORF">HID58_073504</name>
</gene>
<dbReference type="InterPro" id="IPR050291">
    <property type="entry name" value="CDF_Transporter"/>
</dbReference>
<reference evidence="2" key="1">
    <citation type="submission" date="2021-01" db="EMBL/GenBank/DDBJ databases">
        <authorList>
            <consortium name="Genoscope - CEA"/>
            <person name="William W."/>
        </authorList>
    </citation>
    <scope>NUCLEOTIDE SEQUENCE</scope>
</reference>
<dbReference type="EMBL" id="JAGKQM010000016">
    <property type="protein sequence ID" value="KAH0876142.1"/>
    <property type="molecule type" value="Genomic_DNA"/>
</dbReference>
<dbReference type="EMBL" id="HG994370">
    <property type="protein sequence ID" value="CAF2065489.1"/>
    <property type="molecule type" value="Genomic_DNA"/>
</dbReference>
<dbReference type="Gramene" id="CDX88395">
    <property type="protein sequence ID" value="CDX88395"/>
    <property type="gene ID" value="GSBRNA2T00147922001"/>
</dbReference>
<keyword evidence="4" id="KW-1185">Reference proteome</keyword>
<dbReference type="AlphaFoldDB" id="A0A816QXJ0"/>
<dbReference type="Proteomes" id="UP001295469">
    <property type="component" value="Chromosome C06"/>
</dbReference>
<protein>
    <submittedName>
        <fullName evidence="2">(rape) hypothetical protein</fullName>
    </submittedName>
</protein>
<sequence length="137" mass="15515">MLLFYGISIFSIISITFSDVSFISLSKLMLLSLNTYNLRHGFYFFFSCRKSEKERKVSEYYKKQEKLLEGFNEMETINETGFVSGAPASNREMKKLAKSESLAVHISNAVNLVLFVAKVYASVESRSLAVIASKILN</sequence>
<accession>A0A816QXJ0</accession>
<dbReference type="Proteomes" id="UP000824890">
    <property type="component" value="Unassembled WGS sequence"/>
</dbReference>
<evidence type="ECO:0000256" key="1">
    <source>
        <dbReference type="ARBA" id="ARBA00022448"/>
    </source>
</evidence>
<dbReference type="OMA" id="NLRHGFY"/>
<evidence type="ECO:0000313" key="4">
    <source>
        <dbReference type="Proteomes" id="UP000824890"/>
    </source>
</evidence>